<dbReference type="FunFam" id="2.30.30.40:FF:000312">
    <property type="entry name" value="Related to Cell division control protein 15"/>
    <property type="match status" value="1"/>
</dbReference>
<evidence type="ECO:0000313" key="12">
    <source>
        <dbReference type="EMBL" id="KAK7691900.1"/>
    </source>
</evidence>
<dbReference type="InterPro" id="IPR001452">
    <property type="entry name" value="SH3_domain"/>
</dbReference>
<evidence type="ECO:0000256" key="6">
    <source>
        <dbReference type="PROSITE-ProRule" id="PRU00192"/>
    </source>
</evidence>
<name>A0AAW0GRL3_9APHY</name>
<feature type="compositionally biased region" description="Low complexity" evidence="9">
    <location>
        <begin position="910"/>
        <end position="920"/>
    </location>
</feature>
<evidence type="ECO:0000313" key="13">
    <source>
        <dbReference type="Proteomes" id="UP001385951"/>
    </source>
</evidence>
<dbReference type="Proteomes" id="UP001385951">
    <property type="component" value="Unassembled WGS sequence"/>
</dbReference>
<dbReference type="Gene3D" id="2.30.30.40">
    <property type="entry name" value="SH3 Domains"/>
    <property type="match status" value="1"/>
</dbReference>
<sequence length="998" mass="109507">MTARRQPSSTSLSNFTRANPAEFSGRSPNDFCNAFWGSGDGGFSVLSARMRGAMRTMEELKNFWKERCVSLSDLDRIPSQANLGYCATRAIIEEQYARRLSALAQFTLGKDEINEAKVCLDSLRLETDRQAGHHMTVATEIRNNLEPSLTSFLNKQVEHKRTRQAVIEKAFKTKQTREGYVNKAKEKYEGDCLRINSYTAQATLSQGRDLEKIQQKLERARQTVQANERDFANFARAFQDTVAEWERDWKEYCDRCQDLEEDRLDFLRDHLWAYANAISTVCVSDDQSCERLRQELEQMDTERDIENFIRDYGTGNAIPDPPQFVNYANPDAVPPSSQRASSRPAKFTRIVQRQGPPATQFTEPEEPQPEPEPINITGVGAGGGHRPESMSDPQQTGRGRSQSRASTRQSYIHPSELTNGHAVNGAASSLGAPPGAVRPPDPHAEPINAATTTMLKVGDRAYEVDLTKDPQARGSVVQNGPGIGSSRVGQNDDPLAIQMEQLRNTAGSSNSGSVRRSQQYNQQGPQSASSRTNGNLSPPPGSRGGGPPNRDYRLSAEIVVGAPPPEAMSRPTSRAPSPVMMVPAAPRPGSADVRNVLDNYEQSLPGERKSVSRPASRTSFISPTSQPNQQPQNRRLSTDGHAGIGAQGRSTSPQPYMPQSRGASPQQIQQAGGNNRRNSYRAPVPGSIMASSPASHTSRQSSISIPQVSPHQQRPTSPNSVGIALGPDGRVVEDSMADRYKNQQYGHPGYRPIQQQPPPPTSQPPPPPQPGVQGIQQQQQHLVQRTPSYPPPTQPPYGAPPPAPSYIANYQQPPPPVGNQPQPPRPSYIQQQQQQRGPEPSQYGPPVHGGYQPQPVVNYGAPAPNGPLPGAPPNAYMNYGQPPNGQVIPQPGQPQQIGGYPRAPSPARSPQPQQQRQSNPQQPPPTGQYTEDGRGVLFYVKALYDYQATIEEEFDFQMGDIIAVTDTPEDGWWSGELLDEARRQPGRTVFPSNFVCLF</sequence>
<feature type="compositionally biased region" description="Low complexity" evidence="9">
    <location>
        <begin position="626"/>
        <end position="635"/>
    </location>
</feature>
<dbReference type="GO" id="GO:0030036">
    <property type="term" value="P:actin cytoskeleton organization"/>
    <property type="evidence" value="ECO:0007669"/>
    <property type="project" value="UniProtKB-ARBA"/>
</dbReference>
<comment type="caution">
    <text evidence="12">The sequence shown here is derived from an EMBL/GenBank/DDBJ whole genome shotgun (WGS) entry which is preliminary data.</text>
</comment>
<feature type="compositionally biased region" description="Basic and acidic residues" evidence="9">
    <location>
        <begin position="730"/>
        <end position="741"/>
    </location>
</feature>
<feature type="compositionally biased region" description="Low complexity" evidence="9">
    <location>
        <begin position="425"/>
        <end position="435"/>
    </location>
</feature>
<dbReference type="PROSITE" id="PS50002">
    <property type="entry name" value="SH3"/>
    <property type="match status" value="1"/>
</dbReference>
<evidence type="ECO:0000256" key="5">
    <source>
        <dbReference type="ARBA" id="ARBA00023212"/>
    </source>
</evidence>
<evidence type="ECO:0008006" key="14">
    <source>
        <dbReference type="Google" id="ProtNLM"/>
    </source>
</evidence>
<gene>
    <name evidence="12" type="ORF">QCA50_005305</name>
</gene>
<feature type="compositionally biased region" description="Polar residues" evidence="9">
    <location>
        <begin position="1"/>
        <end position="17"/>
    </location>
</feature>
<feature type="compositionally biased region" description="Low complexity" evidence="9">
    <location>
        <begin position="873"/>
        <end position="902"/>
    </location>
</feature>
<keyword evidence="3" id="KW-0963">Cytoplasm</keyword>
<dbReference type="CDD" id="cd00174">
    <property type="entry name" value="SH3"/>
    <property type="match status" value="1"/>
</dbReference>
<proteinExistence type="predicted"/>
<protein>
    <recommendedName>
        <fullName evidence="14">SH3 domain-containing protein</fullName>
    </recommendedName>
</protein>
<feature type="compositionally biased region" description="Polar residues" evidence="9">
    <location>
        <begin position="391"/>
        <end position="418"/>
    </location>
</feature>
<feature type="compositionally biased region" description="Polar residues" evidence="9">
    <location>
        <begin position="501"/>
        <end position="532"/>
    </location>
</feature>
<dbReference type="SMART" id="SM00326">
    <property type="entry name" value="SH3"/>
    <property type="match status" value="1"/>
</dbReference>
<dbReference type="CDD" id="cd07651">
    <property type="entry name" value="F-BAR_PombeCdc15_like"/>
    <property type="match status" value="1"/>
</dbReference>
<feature type="region of interest" description="Disordered" evidence="9">
    <location>
        <begin position="465"/>
        <end position="932"/>
    </location>
</feature>
<keyword evidence="13" id="KW-1185">Reference proteome</keyword>
<dbReference type="InterPro" id="IPR036028">
    <property type="entry name" value="SH3-like_dom_sf"/>
</dbReference>
<dbReference type="EMBL" id="JASBNA010000005">
    <property type="protein sequence ID" value="KAK7691900.1"/>
    <property type="molecule type" value="Genomic_DNA"/>
</dbReference>
<organism evidence="12 13">
    <name type="scientific">Cerrena zonata</name>
    <dbReference type="NCBI Taxonomy" id="2478898"/>
    <lineage>
        <taxon>Eukaryota</taxon>
        <taxon>Fungi</taxon>
        <taxon>Dikarya</taxon>
        <taxon>Basidiomycota</taxon>
        <taxon>Agaricomycotina</taxon>
        <taxon>Agaricomycetes</taxon>
        <taxon>Polyporales</taxon>
        <taxon>Cerrenaceae</taxon>
        <taxon>Cerrena</taxon>
    </lineage>
</organism>
<evidence type="ECO:0000256" key="1">
    <source>
        <dbReference type="ARBA" id="ARBA00004245"/>
    </source>
</evidence>
<evidence type="ECO:0000256" key="8">
    <source>
        <dbReference type="SAM" id="Coils"/>
    </source>
</evidence>
<dbReference type="SUPFAM" id="SSF50044">
    <property type="entry name" value="SH3-domain"/>
    <property type="match status" value="1"/>
</dbReference>
<keyword evidence="5" id="KW-0206">Cytoskeleton</keyword>
<evidence type="ECO:0000256" key="4">
    <source>
        <dbReference type="ARBA" id="ARBA00022553"/>
    </source>
</evidence>
<feature type="compositionally biased region" description="Polar residues" evidence="9">
    <location>
        <begin position="613"/>
        <end position="625"/>
    </location>
</feature>
<reference evidence="12 13" key="1">
    <citation type="submission" date="2022-09" db="EMBL/GenBank/DDBJ databases">
        <authorList>
            <person name="Palmer J.M."/>
        </authorList>
    </citation>
    <scope>NUCLEOTIDE SEQUENCE [LARGE SCALE GENOMIC DNA]</scope>
    <source>
        <strain evidence="12 13">DSM 7382</strain>
    </source>
</reference>
<feature type="region of interest" description="Disordered" evidence="9">
    <location>
        <begin position="312"/>
        <end position="447"/>
    </location>
</feature>
<dbReference type="PRINTS" id="PR00499">
    <property type="entry name" value="P67PHOX"/>
</dbReference>
<evidence type="ECO:0000256" key="2">
    <source>
        <dbReference type="ARBA" id="ARBA00022443"/>
    </source>
</evidence>
<keyword evidence="4" id="KW-0597">Phosphoprotein</keyword>
<dbReference type="GO" id="GO:0005543">
    <property type="term" value="F:phospholipid binding"/>
    <property type="evidence" value="ECO:0007669"/>
    <property type="project" value="TreeGrafter"/>
</dbReference>
<evidence type="ECO:0000259" key="11">
    <source>
        <dbReference type="PROSITE" id="PS51741"/>
    </source>
</evidence>
<feature type="compositionally biased region" description="Low complexity" evidence="9">
    <location>
        <begin position="574"/>
        <end position="588"/>
    </location>
</feature>
<dbReference type="InterPro" id="IPR027267">
    <property type="entry name" value="AH/BAR_dom_sf"/>
</dbReference>
<dbReference type="SUPFAM" id="SSF103657">
    <property type="entry name" value="BAR/IMD domain-like"/>
    <property type="match status" value="1"/>
</dbReference>
<dbReference type="Gene3D" id="1.20.1270.60">
    <property type="entry name" value="Arfaptin homology (AH) domain/BAR domain"/>
    <property type="match status" value="1"/>
</dbReference>
<keyword evidence="2 6" id="KW-0728">SH3 domain</keyword>
<dbReference type="Pfam" id="PF00611">
    <property type="entry name" value="FCH"/>
    <property type="match status" value="1"/>
</dbReference>
<feature type="region of interest" description="Disordered" evidence="9">
    <location>
        <begin position="1"/>
        <end position="21"/>
    </location>
</feature>
<feature type="compositionally biased region" description="Polar residues" evidence="9">
    <location>
        <begin position="661"/>
        <end position="677"/>
    </location>
</feature>
<feature type="compositionally biased region" description="Low complexity" evidence="9">
    <location>
        <begin position="771"/>
        <end position="780"/>
    </location>
</feature>
<dbReference type="PRINTS" id="PR00452">
    <property type="entry name" value="SH3DOMAIN"/>
</dbReference>
<dbReference type="Pfam" id="PF00018">
    <property type="entry name" value="SH3_1"/>
    <property type="match status" value="1"/>
</dbReference>
<dbReference type="InterPro" id="IPR031160">
    <property type="entry name" value="F_BAR_dom"/>
</dbReference>
<evidence type="ECO:0000256" key="7">
    <source>
        <dbReference type="PROSITE-ProRule" id="PRU01077"/>
    </source>
</evidence>
<feature type="compositionally biased region" description="Low complexity" evidence="9">
    <location>
        <begin position="827"/>
        <end position="842"/>
    </location>
</feature>
<feature type="compositionally biased region" description="Polar residues" evidence="9">
    <location>
        <begin position="689"/>
        <end position="720"/>
    </location>
</feature>
<feature type="domain" description="SH3" evidence="10">
    <location>
        <begin position="935"/>
        <end position="998"/>
    </location>
</feature>
<dbReference type="InterPro" id="IPR001060">
    <property type="entry name" value="FCH_dom"/>
</dbReference>
<dbReference type="AlphaFoldDB" id="A0AAW0GRL3"/>
<dbReference type="GO" id="GO:0120104">
    <property type="term" value="C:mitotic actomyosin contractile ring, proximal layer"/>
    <property type="evidence" value="ECO:0007669"/>
    <property type="project" value="TreeGrafter"/>
</dbReference>
<feature type="compositionally biased region" description="Pro residues" evidence="9">
    <location>
        <begin position="755"/>
        <end position="770"/>
    </location>
</feature>
<dbReference type="PANTHER" id="PTHR23065:SF7">
    <property type="entry name" value="NOSTRIN, ISOFORM H"/>
    <property type="match status" value="1"/>
</dbReference>
<accession>A0AAW0GRL3</accession>
<evidence type="ECO:0000259" key="10">
    <source>
        <dbReference type="PROSITE" id="PS50002"/>
    </source>
</evidence>
<evidence type="ECO:0000256" key="3">
    <source>
        <dbReference type="ARBA" id="ARBA00022490"/>
    </source>
</evidence>
<feature type="compositionally biased region" description="Low complexity" evidence="9">
    <location>
        <begin position="334"/>
        <end position="345"/>
    </location>
</feature>
<feature type="coiled-coil region" evidence="8">
    <location>
        <begin position="210"/>
        <end position="262"/>
    </location>
</feature>
<dbReference type="GO" id="GO:0009898">
    <property type="term" value="C:cytoplasmic side of plasma membrane"/>
    <property type="evidence" value="ECO:0007669"/>
    <property type="project" value="TreeGrafter"/>
</dbReference>
<feature type="domain" description="F-BAR" evidence="11">
    <location>
        <begin position="54"/>
        <end position="304"/>
    </location>
</feature>
<comment type="subcellular location">
    <subcellularLocation>
        <location evidence="1">Cytoplasm</location>
        <location evidence="1">Cytoskeleton</location>
    </subcellularLocation>
</comment>
<dbReference type="PANTHER" id="PTHR23065">
    <property type="entry name" value="PROLINE-SERINE-THREONINE PHOSPHATASE INTERACTING PROTEIN 1"/>
    <property type="match status" value="1"/>
</dbReference>
<evidence type="ECO:0000256" key="9">
    <source>
        <dbReference type="SAM" id="MobiDB-lite"/>
    </source>
</evidence>
<keyword evidence="7 8" id="KW-0175">Coiled coil</keyword>
<dbReference type="PROSITE" id="PS51741">
    <property type="entry name" value="F_BAR"/>
    <property type="match status" value="1"/>
</dbReference>
<feature type="compositionally biased region" description="Pro residues" evidence="9">
    <location>
        <begin position="812"/>
        <end position="826"/>
    </location>
</feature>
<feature type="compositionally biased region" description="Pro residues" evidence="9">
    <location>
        <begin position="788"/>
        <end position="804"/>
    </location>
</feature>